<sequence>MQKTVSNKLVEKQLEMSKYIGQRKHSSQLSQQEKELIWNRLYDVNDWKVHFHALDRLEQKSIDATYEDLVTTIFNSDIVEYKIDYNRYINRCVERVVLRSKSIVNDRYNMHVVYDISSNMIITVWINHVKDFHRTLDWSLYNENMKVFGED</sequence>
<name>A0A3G3BV84_9CAUD</name>
<dbReference type="Proteomes" id="UP000274199">
    <property type="component" value="Segment"/>
</dbReference>
<evidence type="ECO:0000313" key="2">
    <source>
        <dbReference type="Proteomes" id="UP000274199"/>
    </source>
</evidence>
<proteinExistence type="predicted"/>
<evidence type="ECO:0000313" key="1">
    <source>
        <dbReference type="EMBL" id="AYP68138.1"/>
    </source>
</evidence>
<reference evidence="1 2" key="1">
    <citation type="submission" date="2018-09" db="EMBL/GenBank/DDBJ databases">
        <title>Comparative Genomic Analysis of Eight Novel Haloalkaliphilic Bacteriophages from Lake Elmenteita, Kenya.</title>
        <authorList>
            <person name="Akhwale J.K."/>
        </authorList>
    </citation>
    <scope>NUCLEOTIDE SEQUENCE [LARGE SCALE GENOMIC DNA]</scope>
</reference>
<accession>A0A3G3BV84</accession>
<dbReference type="EMBL" id="MH884508">
    <property type="protein sequence ID" value="AYP68138.1"/>
    <property type="molecule type" value="Genomic_DNA"/>
</dbReference>
<organism evidence="1 2">
    <name type="scientific">Bacillus phage vB_BcoS-136</name>
    <dbReference type="NCBI Taxonomy" id="2419619"/>
    <lineage>
        <taxon>Viruses</taxon>
        <taxon>Duplodnaviria</taxon>
        <taxon>Heunggongvirae</taxon>
        <taxon>Uroviricota</taxon>
        <taxon>Caudoviricetes</taxon>
        <taxon>Heleneionescovirinae</taxon>
        <taxon>Kenyattavirus</taxon>
        <taxon>Kenyattavirus kv136</taxon>
    </lineage>
</organism>
<gene>
    <name evidence="1" type="ORF">vBBcoS136_00006</name>
</gene>
<keyword evidence="2" id="KW-1185">Reference proteome</keyword>
<protein>
    <submittedName>
        <fullName evidence="1">Uncharacterized protein</fullName>
    </submittedName>
</protein>